<feature type="domain" description="HTH marR-type" evidence="2">
    <location>
        <begin position="119"/>
        <end position="254"/>
    </location>
</feature>
<comment type="caution">
    <text evidence="3">The sequence shown here is derived from an EMBL/GenBank/DDBJ whole genome shotgun (WGS) entry which is preliminary data.</text>
</comment>
<evidence type="ECO:0000313" key="3">
    <source>
        <dbReference type="EMBL" id="TKV58796.1"/>
    </source>
</evidence>
<dbReference type="PRINTS" id="PR00598">
    <property type="entry name" value="HTHMARR"/>
</dbReference>
<dbReference type="Gene3D" id="1.10.10.10">
    <property type="entry name" value="Winged helix-like DNA-binding domain superfamily/Winged helix DNA-binding domain"/>
    <property type="match status" value="1"/>
</dbReference>
<dbReference type="InterPro" id="IPR039422">
    <property type="entry name" value="MarR/SlyA-like"/>
</dbReference>
<dbReference type="AlphaFoldDB" id="A0A4U6QFK2"/>
<dbReference type="SMART" id="SM00347">
    <property type="entry name" value="HTH_MARR"/>
    <property type="match status" value="1"/>
</dbReference>
<feature type="compositionally biased region" description="Polar residues" evidence="1">
    <location>
        <begin position="92"/>
        <end position="103"/>
    </location>
</feature>
<evidence type="ECO:0000259" key="2">
    <source>
        <dbReference type="PROSITE" id="PS50995"/>
    </source>
</evidence>
<sequence length="291" mass="30739">MNCQMMRVISSPSSSTTVPSTLIFAMLVGDPFSRVSPRSGPATGTSRIPLHRHVRPGCCDCGNLRQTVPSGCSVGARRGDRKVALLVDGIESQGTPMTDSSTPAPDADGAVTSATDSVRADVWPRMVRAHARIVGRLARDLDEAGKVPLSTYEVLLQVADSGGRLRLKDLVDRVVLSQPGLSRKVTRLSEQGLVHREPDPRDGRGVLVSLTEEGHSAVQAARALHDAGIAREFTAHLGEQEAQTLLRVFDRLADPNSAPGPDRLADPGSAPGPDRLADPDTAAGRDGRAGS</sequence>
<dbReference type="SUPFAM" id="SSF46785">
    <property type="entry name" value="Winged helix' DNA-binding domain"/>
    <property type="match status" value="1"/>
</dbReference>
<dbReference type="GO" id="GO:0003700">
    <property type="term" value="F:DNA-binding transcription factor activity"/>
    <property type="evidence" value="ECO:0007669"/>
    <property type="project" value="InterPro"/>
</dbReference>
<dbReference type="InterPro" id="IPR000835">
    <property type="entry name" value="HTH_MarR-typ"/>
</dbReference>
<dbReference type="PANTHER" id="PTHR33164">
    <property type="entry name" value="TRANSCRIPTIONAL REGULATOR, MARR FAMILY"/>
    <property type="match status" value="1"/>
</dbReference>
<reference evidence="3 4" key="1">
    <citation type="submission" date="2019-05" db="EMBL/GenBank/DDBJ databases">
        <title>Nakamurella sp. N5BH11, whole genome shotgun sequence.</title>
        <authorList>
            <person name="Tuo L."/>
        </authorList>
    </citation>
    <scope>NUCLEOTIDE SEQUENCE [LARGE SCALE GENOMIC DNA]</scope>
    <source>
        <strain evidence="3 4">N5BH11</strain>
    </source>
</reference>
<name>A0A4U6QFK2_9ACTN</name>
<dbReference type="PROSITE" id="PS50995">
    <property type="entry name" value="HTH_MARR_2"/>
    <property type="match status" value="1"/>
</dbReference>
<feature type="region of interest" description="Disordered" evidence="1">
    <location>
        <begin position="251"/>
        <end position="291"/>
    </location>
</feature>
<dbReference type="OrthoDB" id="3216907at2"/>
<organism evidence="3 4">
    <name type="scientific">Nakamurella flava</name>
    <dbReference type="NCBI Taxonomy" id="2576308"/>
    <lineage>
        <taxon>Bacteria</taxon>
        <taxon>Bacillati</taxon>
        <taxon>Actinomycetota</taxon>
        <taxon>Actinomycetes</taxon>
        <taxon>Nakamurellales</taxon>
        <taxon>Nakamurellaceae</taxon>
        <taxon>Nakamurella</taxon>
    </lineage>
</organism>
<dbReference type="EMBL" id="SZZH01000003">
    <property type="protein sequence ID" value="TKV58796.1"/>
    <property type="molecule type" value="Genomic_DNA"/>
</dbReference>
<evidence type="ECO:0000256" key="1">
    <source>
        <dbReference type="SAM" id="MobiDB-lite"/>
    </source>
</evidence>
<dbReference type="InterPro" id="IPR036388">
    <property type="entry name" value="WH-like_DNA-bd_sf"/>
</dbReference>
<dbReference type="Pfam" id="PF12802">
    <property type="entry name" value="MarR_2"/>
    <property type="match status" value="1"/>
</dbReference>
<dbReference type="GO" id="GO:0006950">
    <property type="term" value="P:response to stress"/>
    <property type="evidence" value="ECO:0007669"/>
    <property type="project" value="TreeGrafter"/>
</dbReference>
<dbReference type="InterPro" id="IPR036390">
    <property type="entry name" value="WH_DNA-bd_sf"/>
</dbReference>
<evidence type="ECO:0000313" key="4">
    <source>
        <dbReference type="Proteomes" id="UP000306985"/>
    </source>
</evidence>
<dbReference type="PANTHER" id="PTHR33164:SF99">
    <property type="entry name" value="MARR FAMILY REGULATORY PROTEIN"/>
    <property type="match status" value="1"/>
</dbReference>
<keyword evidence="4" id="KW-1185">Reference proteome</keyword>
<accession>A0A4U6QFK2</accession>
<dbReference type="Proteomes" id="UP000306985">
    <property type="component" value="Unassembled WGS sequence"/>
</dbReference>
<proteinExistence type="predicted"/>
<feature type="region of interest" description="Disordered" evidence="1">
    <location>
        <begin position="92"/>
        <end position="113"/>
    </location>
</feature>
<protein>
    <submittedName>
        <fullName evidence="3">MarR family transcriptional regulator</fullName>
    </submittedName>
</protein>
<gene>
    <name evidence="3" type="ORF">FDO65_14910</name>
</gene>
<feature type="compositionally biased region" description="Basic and acidic residues" evidence="1">
    <location>
        <begin position="275"/>
        <end position="291"/>
    </location>
</feature>